<reference evidence="4 5" key="1">
    <citation type="submission" date="2024-06" db="EMBL/GenBank/DDBJ databases">
        <title>The Natural Products Discovery Center: Release of the First 8490 Sequenced Strains for Exploring Actinobacteria Biosynthetic Diversity.</title>
        <authorList>
            <person name="Kalkreuter E."/>
            <person name="Kautsar S.A."/>
            <person name="Yang D."/>
            <person name="Bader C.D."/>
            <person name="Teijaro C.N."/>
            <person name="Fluegel L."/>
            <person name="Davis C.M."/>
            <person name="Simpson J.R."/>
            <person name="Lauterbach L."/>
            <person name="Steele A.D."/>
            <person name="Gui C."/>
            <person name="Meng S."/>
            <person name="Li G."/>
            <person name="Viehrig K."/>
            <person name="Ye F."/>
            <person name="Su P."/>
            <person name="Kiefer A.F."/>
            <person name="Nichols A."/>
            <person name="Cepeda A.J."/>
            <person name="Yan W."/>
            <person name="Fan B."/>
            <person name="Jiang Y."/>
            <person name="Adhikari A."/>
            <person name="Zheng C.-J."/>
            <person name="Schuster L."/>
            <person name="Cowan T.M."/>
            <person name="Smanski M.J."/>
            <person name="Chevrette M.G."/>
            <person name="De Carvalho L.P.S."/>
            <person name="Shen B."/>
        </authorList>
    </citation>
    <scope>NUCLEOTIDE SEQUENCE [LARGE SCALE GENOMIC DNA]</scope>
    <source>
        <strain evidence="4 5">NPDC006286</strain>
    </source>
</reference>
<dbReference type="GO" id="GO:0004386">
    <property type="term" value="F:helicase activity"/>
    <property type="evidence" value="ECO:0007669"/>
    <property type="project" value="UniProtKB-KW"/>
</dbReference>
<evidence type="ECO:0000259" key="2">
    <source>
        <dbReference type="Pfam" id="PF13280"/>
    </source>
</evidence>
<evidence type="ECO:0000313" key="5">
    <source>
        <dbReference type="Proteomes" id="UP001550348"/>
    </source>
</evidence>
<evidence type="ECO:0000259" key="3">
    <source>
        <dbReference type="Pfam" id="PF13625"/>
    </source>
</evidence>
<protein>
    <submittedName>
        <fullName evidence="4">Helicase-associated domain-containing protein</fullName>
    </submittedName>
</protein>
<keyword evidence="4" id="KW-0547">Nucleotide-binding</keyword>
<dbReference type="Pfam" id="PF13280">
    <property type="entry name" value="WYL"/>
    <property type="match status" value="1"/>
</dbReference>
<evidence type="ECO:0000256" key="1">
    <source>
        <dbReference type="SAM" id="MobiDB-lite"/>
    </source>
</evidence>
<feature type="region of interest" description="Disordered" evidence="1">
    <location>
        <begin position="731"/>
        <end position="754"/>
    </location>
</feature>
<feature type="domain" description="WYL" evidence="2">
    <location>
        <begin position="758"/>
        <end position="819"/>
    </location>
</feature>
<dbReference type="InterPro" id="IPR032830">
    <property type="entry name" value="XPB/Ssl2_N"/>
</dbReference>
<accession>A0ABV2VR83</accession>
<keyword evidence="4" id="KW-0378">Hydrolase</keyword>
<name>A0ABV2VR83_9ACTN</name>
<dbReference type="Pfam" id="PF13625">
    <property type="entry name" value="Helicase_C_3"/>
    <property type="match status" value="1"/>
</dbReference>
<keyword evidence="5" id="KW-1185">Reference proteome</keyword>
<dbReference type="Proteomes" id="UP001550348">
    <property type="component" value="Unassembled WGS sequence"/>
</dbReference>
<sequence>MTTSLADHLRTLPDESLAALLQLRPDLVVPVPADVSALAIRAQSRVSVARALDGLDQFTLLILDAARLTRDPEGGGTTTEAILALATAGPHPPAPTTVRGAVNKLRALFLLYGPEHDLHVVGGVDEVSPYPAGLGRPAAELDPRAAAVCADPAKLRRTLLAAPPSARAILDRLAAGPPVGTVPPGALDAPATGTEDILPPDLVNGGAATGSPIRWLVEHRLLVRMSAVKGGGTVELPREVALLLRRDSGPLGPLRTSPPLVSSPPREAKAVDSAGAGQTMEVVRHTEALLEALAAEPAPVLRSGGVGVRDLRRLARGLGLDDPTTALIFEVAYAAGLLGELDLTGTATARYGGDQQILPTGGYEVWRAASLAQRWEQLARAWLTMTRQVGLVGQRDDRDRPISVLSAEAERAGAPAARRSVLAVLADLAPATAPTPDEVLELLDWRAPRRARGREAAHREVLAEAAQLGVTGLGALTSYGRLLLAELTDADERGEDPLGLYSDAESGEPSTAVRALDALLPAPVDHFLVQADLTVVVPGPPDPALAAELDVVAEHESAGGASVHRVTTASVRRALDAGYSADDLHALFRRRSRTPVPQGLSYLVDDVARKHGGLRVGSAGGYVRSDDEALLTEVQADKRLEALAFRRLAPTVLVTPYQVNRMLIALRDAGYAPVPEDAGGAAVLARPKSRRAPARMPVASRSLDPLAAPRLPMPRLLGVVEQIRRGDKAARAARRAPAVVRGTTAGTGPTPAHTHSDALAVLQQAVRDKALVWVGYVDAHGATASRLVRPVSIGAGYLRAEDERTEMLHTFALHRITAAVLED</sequence>
<comment type="caution">
    <text evidence="4">The sequence shown here is derived from an EMBL/GenBank/DDBJ whole genome shotgun (WGS) entry which is preliminary data.</text>
</comment>
<evidence type="ECO:0000313" key="4">
    <source>
        <dbReference type="EMBL" id="MEU0155280.1"/>
    </source>
</evidence>
<keyword evidence="4" id="KW-0067">ATP-binding</keyword>
<dbReference type="RefSeq" id="WP_355666887.1">
    <property type="nucleotide sequence ID" value="NZ_JBEXRX010000101.1"/>
</dbReference>
<proteinExistence type="predicted"/>
<gene>
    <name evidence="4" type="ORF">ABZ071_25915</name>
</gene>
<feature type="compositionally biased region" description="Low complexity" evidence="1">
    <location>
        <begin position="735"/>
        <end position="753"/>
    </location>
</feature>
<dbReference type="EMBL" id="JBEXRX010000101">
    <property type="protein sequence ID" value="MEU0155280.1"/>
    <property type="molecule type" value="Genomic_DNA"/>
</dbReference>
<dbReference type="InterPro" id="IPR026881">
    <property type="entry name" value="WYL_dom"/>
</dbReference>
<organism evidence="4 5">
    <name type="scientific">Micromonospora fulviviridis</name>
    <dbReference type="NCBI Taxonomy" id="47860"/>
    <lineage>
        <taxon>Bacteria</taxon>
        <taxon>Bacillati</taxon>
        <taxon>Actinomycetota</taxon>
        <taxon>Actinomycetes</taxon>
        <taxon>Micromonosporales</taxon>
        <taxon>Micromonosporaceae</taxon>
        <taxon>Micromonospora</taxon>
    </lineage>
</organism>
<dbReference type="PROSITE" id="PS52050">
    <property type="entry name" value="WYL"/>
    <property type="match status" value="1"/>
</dbReference>
<feature type="domain" description="Helicase XPB/Ssl2 N-terminal" evidence="3">
    <location>
        <begin position="527"/>
        <end position="649"/>
    </location>
</feature>
<keyword evidence="4" id="KW-0347">Helicase</keyword>